<dbReference type="Pfam" id="PF04055">
    <property type="entry name" value="Radical_SAM"/>
    <property type="match status" value="1"/>
</dbReference>
<dbReference type="GO" id="GO:0003824">
    <property type="term" value="F:catalytic activity"/>
    <property type="evidence" value="ECO:0007669"/>
    <property type="project" value="InterPro"/>
</dbReference>
<accession>X1NNA8</accession>
<dbReference type="SFLD" id="SFLDG01067">
    <property type="entry name" value="SPASM/twitch_domain_containing"/>
    <property type="match status" value="1"/>
</dbReference>
<comment type="caution">
    <text evidence="6">The sequence shown here is derived from an EMBL/GenBank/DDBJ whole genome shotgun (WGS) entry which is preliminary data.</text>
</comment>
<keyword evidence="3" id="KW-0408">Iron</keyword>
<evidence type="ECO:0000256" key="2">
    <source>
        <dbReference type="ARBA" id="ARBA00022723"/>
    </source>
</evidence>
<reference evidence="6" key="1">
    <citation type="journal article" date="2014" name="Front. Microbiol.">
        <title>High frequency of phylogenetically diverse reductive dehalogenase-homologous genes in deep subseafloor sedimentary metagenomes.</title>
        <authorList>
            <person name="Kawai M."/>
            <person name="Futagami T."/>
            <person name="Toyoda A."/>
            <person name="Takaki Y."/>
            <person name="Nishi S."/>
            <person name="Hori S."/>
            <person name="Arai W."/>
            <person name="Tsubouchi T."/>
            <person name="Morono Y."/>
            <person name="Uchiyama I."/>
            <person name="Ito T."/>
            <person name="Fujiyama A."/>
            <person name="Inagaki F."/>
            <person name="Takami H."/>
        </authorList>
    </citation>
    <scope>NUCLEOTIDE SEQUENCE</scope>
    <source>
        <strain evidence="6">Expedition CK06-06</strain>
    </source>
</reference>
<dbReference type="PANTHER" id="PTHR11228:SF7">
    <property type="entry name" value="PQQA PEPTIDE CYCLASE"/>
    <property type="match status" value="1"/>
</dbReference>
<dbReference type="CDD" id="cd01335">
    <property type="entry name" value="Radical_SAM"/>
    <property type="match status" value="1"/>
</dbReference>
<protein>
    <recommendedName>
        <fullName evidence="5">Radical SAM core domain-containing protein</fullName>
    </recommendedName>
</protein>
<dbReference type="PROSITE" id="PS51918">
    <property type="entry name" value="RADICAL_SAM"/>
    <property type="match status" value="1"/>
</dbReference>
<evidence type="ECO:0000256" key="3">
    <source>
        <dbReference type="ARBA" id="ARBA00023004"/>
    </source>
</evidence>
<evidence type="ECO:0000256" key="1">
    <source>
        <dbReference type="ARBA" id="ARBA00022691"/>
    </source>
</evidence>
<sequence>YLNYILKKSNCNYMPIRLWVEITSRCNLKCRLCVNKDIPPSLKGDMDFDLYKKIINEATGSVYDINLFHRGEPLLHPKLIPIISYAKSRGIKTRIHTNATLLNPELSKKIILSGLDLISFSFDGYTEKTYEKNRIGASYEKSLNNIIDFLRIKKELKSKKPLLNFYLDLQVKFFLRNPVGINRLFHYKK</sequence>
<evidence type="ECO:0000256" key="4">
    <source>
        <dbReference type="ARBA" id="ARBA00023014"/>
    </source>
</evidence>
<dbReference type="InterPro" id="IPR050377">
    <property type="entry name" value="Radical_SAM_PqqE_MftC-like"/>
</dbReference>
<keyword evidence="4" id="KW-0411">Iron-sulfur</keyword>
<feature type="domain" description="Radical SAM core" evidence="5">
    <location>
        <begin position="12"/>
        <end position="189"/>
    </location>
</feature>
<feature type="non-terminal residue" evidence="6">
    <location>
        <position position="1"/>
    </location>
</feature>
<dbReference type="PANTHER" id="PTHR11228">
    <property type="entry name" value="RADICAL SAM DOMAIN PROTEIN"/>
    <property type="match status" value="1"/>
</dbReference>
<dbReference type="InterPro" id="IPR007197">
    <property type="entry name" value="rSAM"/>
</dbReference>
<dbReference type="AlphaFoldDB" id="X1NNA8"/>
<dbReference type="GO" id="GO:0046872">
    <property type="term" value="F:metal ion binding"/>
    <property type="evidence" value="ECO:0007669"/>
    <property type="project" value="UniProtKB-KW"/>
</dbReference>
<dbReference type="Gene3D" id="3.20.20.70">
    <property type="entry name" value="Aldolase class I"/>
    <property type="match status" value="1"/>
</dbReference>
<proteinExistence type="predicted"/>
<dbReference type="InterPro" id="IPR058240">
    <property type="entry name" value="rSAM_sf"/>
</dbReference>
<dbReference type="SUPFAM" id="SSF102114">
    <property type="entry name" value="Radical SAM enzymes"/>
    <property type="match status" value="1"/>
</dbReference>
<dbReference type="EMBL" id="BARV01020523">
    <property type="protein sequence ID" value="GAI28295.1"/>
    <property type="molecule type" value="Genomic_DNA"/>
</dbReference>
<dbReference type="SFLD" id="SFLDS00029">
    <property type="entry name" value="Radical_SAM"/>
    <property type="match status" value="1"/>
</dbReference>
<keyword evidence="1" id="KW-0949">S-adenosyl-L-methionine</keyword>
<keyword evidence="2" id="KW-0479">Metal-binding</keyword>
<dbReference type="GO" id="GO:0051536">
    <property type="term" value="F:iron-sulfur cluster binding"/>
    <property type="evidence" value="ECO:0007669"/>
    <property type="project" value="UniProtKB-KW"/>
</dbReference>
<name>X1NNA8_9ZZZZ</name>
<evidence type="ECO:0000313" key="6">
    <source>
        <dbReference type="EMBL" id="GAI28295.1"/>
    </source>
</evidence>
<organism evidence="6">
    <name type="scientific">marine sediment metagenome</name>
    <dbReference type="NCBI Taxonomy" id="412755"/>
    <lineage>
        <taxon>unclassified sequences</taxon>
        <taxon>metagenomes</taxon>
        <taxon>ecological metagenomes</taxon>
    </lineage>
</organism>
<gene>
    <name evidence="6" type="ORF">S06H3_34235</name>
</gene>
<dbReference type="InterPro" id="IPR013785">
    <property type="entry name" value="Aldolase_TIM"/>
</dbReference>
<evidence type="ECO:0000259" key="5">
    <source>
        <dbReference type="PROSITE" id="PS51918"/>
    </source>
</evidence>